<dbReference type="PANTHER" id="PTHR12935:SF0">
    <property type="entry name" value="GAMMA-GLUTAMYLCYCLOTRANSFERASE"/>
    <property type="match status" value="1"/>
</dbReference>
<feature type="binding site" evidence="4">
    <location>
        <begin position="25"/>
        <end position="30"/>
    </location>
    <ligand>
        <name>substrate</name>
    </ligand>
</feature>
<dbReference type="Gene3D" id="3.10.490.10">
    <property type="entry name" value="Gamma-glutamyl cyclotransferase-like"/>
    <property type="match status" value="1"/>
</dbReference>
<dbReference type="GO" id="GO:0003839">
    <property type="term" value="F:gamma-glutamylcyclotransferase activity"/>
    <property type="evidence" value="ECO:0007669"/>
    <property type="project" value="UniProtKB-EC"/>
</dbReference>
<accession>A0AAN7SV52</accession>
<evidence type="ECO:0000259" key="5">
    <source>
        <dbReference type="Pfam" id="PF06094"/>
    </source>
</evidence>
<evidence type="ECO:0000313" key="6">
    <source>
        <dbReference type="EMBL" id="KAK5081532.1"/>
    </source>
</evidence>
<sequence length="269" mass="30468">MTENGEVQQIALSADMTSSRSGTFYFAFGSNLSPKQMSLRLTSGSRSSKPVAIARLDGYVWIICSRGYANVVALPASNQAKYENTVWGVVYNLSAEDEARLDVYEGHDNIRNPQPQINPEPSKQQEVPYLQGDWDYNKHYLPITVTKWLHDPKEYGIEVQNWLDDHTQPVSVRALVYVDEIRTQPGKVNQEYIGRMNRAIRESVQLGIPQSWIDAVMRNYIPAGIEVDHDGYVGTEKDYVEAEATETASDLKERVLRELQQKQSHGTSQ</sequence>
<dbReference type="SUPFAM" id="SSF110857">
    <property type="entry name" value="Gamma-glutamyl cyclotransferase-like"/>
    <property type="match status" value="1"/>
</dbReference>
<evidence type="ECO:0000256" key="1">
    <source>
        <dbReference type="ARBA" id="ARBA00012346"/>
    </source>
</evidence>
<name>A0AAN7SV52_9EURO</name>
<dbReference type="CDD" id="cd06661">
    <property type="entry name" value="GGCT_like"/>
    <property type="match status" value="1"/>
</dbReference>
<protein>
    <recommendedName>
        <fullName evidence="1">gamma-glutamylcyclotransferase</fullName>
        <ecNumber evidence="1">4.3.2.9</ecNumber>
    </recommendedName>
</protein>
<dbReference type="AlphaFoldDB" id="A0AAN7SV52"/>
<evidence type="ECO:0000256" key="4">
    <source>
        <dbReference type="PIRSR" id="PIRSR617939-2"/>
    </source>
</evidence>
<feature type="active site" description="Proton acceptor" evidence="3">
    <location>
        <position position="105"/>
    </location>
</feature>
<organism evidence="6 7">
    <name type="scientific">Lithohypha guttulata</name>
    <dbReference type="NCBI Taxonomy" id="1690604"/>
    <lineage>
        <taxon>Eukaryota</taxon>
        <taxon>Fungi</taxon>
        <taxon>Dikarya</taxon>
        <taxon>Ascomycota</taxon>
        <taxon>Pezizomycotina</taxon>
        <taxon>Eurotiomycetes</taxon>
        <taxon>Chaetothyriomycetidae</taxon>
        <taxon>Chaetothyriales</taxon>
        <taxon>Trichomeriaceae</taxon>
        <taxon>Lithohypha</taxon>
    </lineage>
</organism>
<evidence type="ECO:0000313" key="7">
    <source>
        <dbReference type="Proteomes" id="UP001309876"/>
    </source>
</evidence>
<dbReference type="PANTHER" id="PTHR12935">
    <property type="entry name" value="GAMMA-GLUTAMYLCYCLOTRANSFERASE"/>
    <property type="match status" value="1"/>
</dbReference>
<proteinExistence type="predicted"/>
<dbReference type="InterPro" id="IPR013024">
    <property type="entry name" value="GGCT-like"/>
</dbReference>
<dbReference type="InterPro" id="IPR036568">
    <property type="entry name" value="GGCT-like_sf"/>
</dbReference>
<reference evidence="6 7" key="1">
    <citation type="submission" date="2023-08" db="EMBL/GenBank/DDBJ databases">
        <title>Black Yeasts Isolated from many extreme environments.</title>
        <authorList>
            <person name="Coleine C."/>
            <person name="Stajich J.E."/>
            <person name="Selbmann L."/>
        </authorList>
    </citation>
    <scope>NUCLEOTIDE SEQUENCE [LARGE SCALE GENOMIC DNA]</scope>
    <source>
        <strain evidence="6 7">CCFEE 5910</strain>
    </source>
</reference>
<dbReference type="EC" id="4.3.2.9" evidence="1"/>
<dbReference type="InterPro" id="IPR009288">
    <property type="entry name" value="AIG2-like_dom"/>
</dbReference>
<feature type="domain" description="Gamma-glutamylcyclotransferase AIG2-like" evidence="5">
    <location>
        <begin position="25"/>
        <end position="109"/>
    </location>
</feature>
<comment type="caution">
    <text evidence="6">The sequence shown here is derived from an EMBL/GenBank/DDBJ whole genome shotgun (WGS) entry which is preliminary data.</text>
</comment>
<keyword evidence="7" id="KW-1185">Reference proteome</keyword>
<dbReference type="InterPro" id="IPR017939">
    <property type="entry name" value="G-Glutamylcylcotransferase"/>
</dbReference>
<keyword evidence="2" id="KW-0456">Lyase</keyword>
<dbReference type="Proteomes" id="UP001309876">
    <property type="component" value="Unassembled WGS sequence"/>
</dbReference>
<dbReference type="EMBL" id="JAVRRJ010000009">
    <property type="protein sequence ID" value="KAK5081532.1"/>
    <property type="molecule type" value="Genomic_DNA"/>
</dbReference>
<gene>
    <name evidence="6" type="ORF">LTR05_007663</name>
</gene>
<dbReference type="Pfam" id="PF06094">
    <property type="entry name" value="GGACT"/>
    <property type="match status" value="1"/>
</dbReference>
<evidence type="ECO:0000256" key="2">
    <source>
        <dbReference type="ARBA" id="ARBA00023239"/>
    </source>
</evidence>
<evidence type="ECO:0000256" key="3">
    <source>
        <dbReference type="PIRSR" id="PIRSR617939-1"/>
    </source>
</evidence>